<evidence type="ECO:0000313" key="4">
    <source>
        <dbReference type="Proteomes" id="UP000823928"/>
    </source>
</evidence>
<dbReference type="GO" id="GO:0008745">
    <property type="term" value="F:N-acetylmuramoyl-L-alanine amidase activity"/>
    <property type="evidence" value="ECO:0007669"/>
    <property type="project" value="InterPro"/>
</dbReference>
<dbReference type="InterPro" id="IPR002508">
    <property type="entry name" value="MurNAc-LAA_cat"/>
</dbReference>
<name>A0A9D1JNC4_9BACT</name>
<dbReference type="GO" id="GO:0030288">
    <property type="term" value="C:outer membrane-bounded periplasmic space"/>
    <property type="evidence" value="ECO:0007669"/>
    <property type="project" value="TreeGrafter"/>
</dbReference>
<dbReference type="PANTHER" id="PTHR30404">
    <property type="entry name" value="N-ACETYLMURAMOYL-L-ALANINE AMIDASE"/>
    <property type="match status" value="1"/>
</dbReference>
<organism evidence="3 4">
    <name type="scientific">Candidatus Scatousia excrementigallinarum</name>
    <dbReference type="NCBI Taxonomy" id="2840935"/>
    <lineage>
        <taxon>Bacteria</taxon>
        <taxon>Candidatus Scatousia</taxon>
    </lineage>
</organism>
<evidence type="ECO:0000256" key="1">
    <source>
        <dbReference type="SAM" id="MobiDB-lite"/>
    </source>
</evidence>
<feature type="compositionally biased region" description="Polar residues" evidence="1">
    <location>
        <begin position="1"/>
        <end position="17"/>
    </location>
</feature>
<feature type="domain" description="LysM" evidence="2">
    <location>
        <begin position="36"/>
        <end position="80"/>
    </location>
</feature>
<feature type="region of interest" description="Disordered" evidence="1">
    <location>
        <begin position="1"/>
        <end position="25"/>
    </location>
</feature>
<evidence type="ECO:0000259" key="2">
    <source>
        <dbReference type="PROSITE" id="PS51782"/>
    </source>
</evidence>
<dbReference type="SUPFAM" id="SSF53187">
    <property type="entry name" value="Zn-dependent exopeptidases"/>
    <property type="match status" value="1"/>
</dbReference>
<dbReference type="Gene3D" id="3.40.630.40">
    <property type="entry name" value="Zn-dependent exopeptidases"/>
    <property type="match status" value="1"/>
</dbReference>
<dbReference type="InterPro" id="IPR050695">
    <property type="entry name" value="N-acetylmuramoyl_amidase_3"/>
</dbReference>
<accession>A0A9D1JNC4</accession>
<gene>
    <name evidence="3" type="ORF">IAC10_09405</name>
</gene>
<dbReference type="PROSITE" id="PS51782">
    <property type="entry name" value="LYSM"/>
    <property type="match status" value="1"/>
</dbReference>
<dbReference type="PANTHER" id="PTHR30404:SF8">
    <property type="entry name" value="AUTOLYSIN PH-RELATED"/>
    <property type="match status" value="1"/>
</dbReference>
<reference evidence="3" key="2">
    <citation type="journal article" date="2021" name="PeerJ">
        <title>Extensive microbial diversity within the chicken gut microbiome revealed by metagenomics and culture.</title>
        <authorList>
            <person name="Gilroy R."/>
            <person name="Ravi A."/>
            <person name="Getino M."/>
            <person name="Pursley I."/>
            <person name="Horton D.L."/>
            <person name="Alikhan N.F."/>
            <person name="Baker D."/>
            <person name="Gharbi K."/>
            <person name="Hall N."/>
            <person name="Watson M."/>
            <person name="Adriaenssens E.M."/>
            <person name="Foster-Nyarko E."/>
            <person name="Jarju S."/>
            <person name="Secka A."/>
            <person name="Antonio M."/>
            <person name="Oren A."/>
            <person name="Chaudhuri R.R."/>
            <person name="La Ragione R."/>
            <person name="Hildebrand F."/>
            <person name="Pallen M.J."/>
        </authorList>
    </citation>
    <scope>NUCLEOTIDE SEQUENCE</scope>
    <source>
        <strain evidence="3">6276</strain>
    </source>
</reference>
<dbReference type="EMBL" id="DVIU01000186">
    <property type="protein sequence ID" value="HIS36828.1"/>
    <property type="molecule type" value="Genomic_DNA"/>
</dbReference>
<dbReference type="InterPro" id="IPR018392">
    <property type="entry name" value="LysM"/>
</dbReference>
<dbReference type="Pfam" id="PF01520">
    <property type="entry name" value="Amidase_3"/>
    <property type="match status" value="1"/>
</dbReference>
<dbReference type="Pfam" id="PF01476">
    <property type="entry name" value="LysM"/>
    <property type="match status" value="2"/>
</dbReference>
<dbReference type="GO" id="GO:0009253">
    <property type="term" value="P:peptidoglycan catabolic process"/>
    <property type="evidence" value="ECO:0007669"/>
    <property type="project" value="InterPro"/>
</dbReference>
<sequence>MNFEITNNASTQGTNRTSKPEDSEKIKREAKAKGEFIVSLSTDDKTLTSIAKKFNMSLTDFKNMTGLTKDTLQKGQKIKNVPTAKIDSGMGIASVAKKHGMTLEQFCALNGIKKDYKPQKGEYFYVFPNNTSKKKPSNTSAANTPAAKPAKETTAPEKPLKAEEIADKLEEAADDYRGVVGKEAFDKVFNQINKDNVIDVVEKFKEKNGKSLINMISDEWSSDKEVRKAAMTKIFDLVADKTKNSSKELRDTFIDELNDEFDSWGFVSTKKMDKIINGMIHPEEAEKPSGNKKTRTDNTGSNASHLSGKVYPNEIFYSTNGGKSKDITPTTMTTIKDGDGNYVNAGTLKSWALSGGKRDKGFKDVKDPFIMRPLPNYNTETKKIEAVTEVLEPTSDGNLTGKVVVLNPGHGGYQQNNGFFDAGTVLSVKNAEGEEMPIEEWRVAQSYVEKIADNLRDRGAQVVIVSGAVQNGGMYAQKYLENMLAGKKGDDNVRDLMDSTDKSDMLFLSVHVESVKENPDAKKCTVRYTKDIDKELAENINKHVNQGFMALTPTLANDNLYVNRAAKGITSSLLEIGNIANEKITNSLLSDYDQKKYANCIANAIEETMLN</sequence>
<comment type="caution">
    <text evidence="3">The sequence shown here is derived from an EMBL/GenBank/DDBJ whole genome shotgun (WGS) entry which is preliminary data.</text>
</comment>
<feature type="compositionally biased region" description="Basic and acidic residues" evidence="1">
    <location>
        <begin position="149"/>
        <end position="158"/>
    </location>
</feature>
<reference evidence="3" key="1">
    <citation type="submission" date="2020-10" db="EMBL/GenBank/DDBJ databases">
        <authorList>
            <person name="Gilroy R."/>
        </authorList>
    </citation>
    <scope>NUCLEOTIDE SEQUENCE</scope>
    <source>
        <strain evidence="3">6276</strain>
    </source>
</reference>
<dbReference type="AlphaFoldDB" id="A0A9D1JNC4"/>
<evidence type="ECO:0000313" key="3">
    <source>
        <dbReference type="EMBL" id="HIS36828.1"/>
    </source>
</evidence>
<dbReference type="Proteomes" id="UP000823928">
    <property type="component" value="Unassembled WGS sequence"/>
</dbReference>
<feature type="region of interest" description="Disordered" evidence="1">
    <location>
        <begin position="133"/>
        <end position="158"/>
    </location>
</feature>
<feature type="compositionally biased region" description="Low complexity" evidence="1">
    <location>
        <begin position="137"/>
        <end position="148"/>
    </location>
</feature>
<feature type="region of interest" description="Disordered" evidence="1">
    <location>
        <begin position="280"/>
        <end position="307"/>
    </location>
</feature>
<protein>
    <submittedName>
        <fullName evidence="3">N-acetylmuramoyl-L-alanine amidase</fullName>
    </submittedName>
</protein>
<proteinExistence type="predicted"/>